<dbReference type="AlphaFoldDB" id="Q2QS33"/>
<reference evidence="1" key="2">
    <citation type="submission" date="2005-04" db="EMBL/GenBank/DDBJ databases">
        <authorList>
            <person name="Buell C.R."/>
            <person name="Wing R.A."/>
            <person name="McCombie W.A."/>
            <person name="Ouyang S."/>
        </authorList>
    </citation>
    <scope>NUCLEOTIDE SEQUENCE</scope>
</reference>
<evidence type="ECO:0000313" key="1">
    <source>
        <dbReference type="EMBL" id="ABA97717.1"/>
    </source>
</evidence>
<name>Q2QS33_ORYSJ</name>
<reference evidence="1" key="1">
    <citation type="journal article" date="2005" name="BMC Biol.">
        <title>The sequence of rice chromosomes 11 and 12, rich in disease resistance genes and recent gene duplications.</title>
        <authorList>
            <consortium name="The rice chromosomes 11 and 12 sequencing consortia"/>
        </authorList>
    </citation>
    <scope>NUCLEOTIDE SEQUENCE [LARGE SCALE GENOMIC DNA]</scope>
</reference>
<dbReference type="EMBL" id="DP000011">
    <property type="protein sequence ID" value="ABA97717.1"/>
    <property type="molecule type" value="Genomic_DNA"/>
</dbReference>
<protein>
    <submittedName>
        <fullName evidence="1">Transposon protein, putative, unclassified</fullName>
    </submittedName>
</protein>
<organism evidence="1">
    <name type="scientific">Oryza sativa subsp. japonica</name>
    <name type="common">Rice</name>
    <dbReference type="NCBI Taxonomy" id="39947"/>
    <lineage>
        <taxon>Eukaryota</taxon>
        <taxon>Viridiplantae</taxon>
        <taxon>Streptophyta</taxon>
        <taxon>Embryophyta</taxon>
        <taxon>Tracheophyta</taxon>
        <taxon>Spermatophyta</taxon>
        <taxon>Magnoliopsida</taxon>
        <taxon>Liliopsida</taxon>
        <taxon>Poales</taxon>
        <taxon>Poaceae</taxon>
        <taxon>BOP clade</taxon>
        <taxon>Oryzoideae</taxon>
        <taxon>Oryzeae</taxon>
        <taxon>Oryzinae</taxon>
        <taxon>Oryza</taxon>
        <taxon>Oryza sativa</taxon>
    </lineage>
</organism>
<sequence>MWGAHGGRLSRLRPRLRPREGYSDLKGDNYEEWKRELDLAFILGEVDWVLTTPCHIEPAELDRGEKESDAEWQKRERDHVPLILSYDIEHAKWSLANKNCLAEVKNTIEPTILGSIPECDTVSEYLKRICQLATIAVCDFECAWPQNLCDRVRSFPFGSVGSMASEPYTRKKNVSLLEVVGVYYAVCPLDLSIALRVRNRGEADLDSQPDAVILEIGTDELGAIVCYDTVGQSEPAEYPSDEFDGVVGLDFPRGYRFNPLGEFVDRHE</sequence>
<gene>
    <name evidence="1" type="ordered locus">LOC_Os12g25500</name>
</gene>
<accession>Q2QS33</accession>
<reference evidence="1" key="3">
    <citation type="submission" date="2006-01" db="EMBL/GenBank/DDBJ databases">
        <authorList>
            <person name="Buell R."/>
        </authorList>
    </citation>
    <scope>NUCLEOTIDE SEQUENCE</scope>
</reference>
<proteinExistence type="predicted"/>